<dbReference type="PANTHER" id="PTHR32138:SF0">
    <property type="entry name" value="PHOSPHATIDYLETHANOLAMINE N-METHYLTRANSFERASE"/>
    <property type="match status" value="1"/>
</dbReference>
<sequence length="171" mass="20609">MLSKKDVISKVYNHISDEQSNNLKKDEIYKFPTARPSSFKYSFKPPQTHNMVISLFDPRLKKSFLECFIVLIIFSNFYFAYILVNNYGRELTRNFFLIQYIIWRLSYNFGIGSILYFQSKNEFLTIFAKKRHLFKSDNTSYLSRFSKFEINSKMPKDYIIENYHHEVYIGF</sequence>
<dbReference type="RefSeq" id="XP_004179751.1">
    <property type="nucleotide sequence ID" value="XM_004179703.1"/>
</dbReference>
<protein>
    <submittedName>
        <fullName evidence="2">Uncharacterized protein</fullName>
    </submittedName>
</protein>
<dbReference type="HOGENOM" id="CLU_1563927_0_0_1"/>
<dbReference type="GO" id="GO:0004608">
    <property type="term" value="F:phosphatidylethanolamine N-methyltransferase activity"/>
    <property type="evidence" value="ECO:0007669"/>
    <property type="project" value="TreeGrafter"/>
</dbReference>
<keyword evidence="1" id="KW-1133">Transmembrane helix</keyword>
<feature type="transmembrane region" description="Helical" evidence="1">
    <location>
        <begin position="96"/>
        <end position="117"/>
    </location>
</feature>
<dbReference type="GO" id="GO:0006656">
    <property type="term" value="P:phosphatidylcholine biosynthetic process"/>
    <property type="evidence" value="ECO:0007669"/>
    <property type="project" value="TreeGrafter"/>
</dbReference>
<dbReference type="AlphaFoldDB" id="I2H1I0"/>
<name>I2H1I0_HENB6</name>
<dbReference type="InParanoid" id="I2H1I0"/>
<dbReference type="Proteomes" id="UP000002866">
    <property type="component" value="Chromosome 3"/>
</dbReference>
<dbReference type="eggNOG" id="ENOG502QRGH">
    <property type="taxonomic scope" value="Eukaryota"/>
</dbReference>
<organism evidence="2 3">
    <name type="scientific">Henningerozyma blattae (strain ATCC 34711 / CBS 6284 / DSM 70876 / NBRC 10599 / NRRL Y-10934 / UCD 77-7)</name>
    <name type="common">Yeast</name>
    <name type="synonym">Tetrapisispora blattae</name>
    <dbReference type="NCBI Taxonomy" id="1071380"/>
    <lineage>
        <taxon>Eukaryota</taxon>
        <taxon>Fungi</taxon>
        <taxon>Dikarya</taxon>
        <taxon>Ascomycota</taxon>
        <taxon>Saccharomycotina</taxon>
        <taxon>Saccharomycetes</taxon>
        <taxon>Saccharomycetales</taxon>
        <taxon>Saccharomycetaceae</taxon>
        <taxon>Henningerozyma</taxon>
    </lineage>
</organism>
<evidence type="ECO:0000256" key="1">
    <source>
        <dbReference type="SAM" id="Phobius"/>
    </source>
</evidence>
<feature type="transmembrane region" description="Helical" evidence="1">
    <location>
        <begin position="64"/>
        <end position="84"/>
    </location>
</feature>
<dbReference type="PANTHER" id="PTHR32138">
    <property type="entry name" value="PHOSPHATIDYLETHANOLAMINE N-METHYLTRANSFERASE"/>
    <property type="match status" value="1"/>
</dbReference>
<dbReference type="EMBL" id="HE806318">
    <property type="protein sequence ID" value="CCH60232.1"/>
    <property type="molecule type" value="Genomic_DNA"/>
</dbReference>
<keyword evidence="3" id="KW-1185">Reference proteome</keyword>
<gene>
    <name evidence="2" type="primary">TBLA0C04340</name>
    <name evidence="2" type="ORF">TBLA_0C04340</name>
</gene>
<evidence type="ECO:0000313" key="3">
    <source>
        <dbReference type="Proteomes" id="UP000002866"/>
    </source>
</evidence>
<keyword evidence="1" id="KW-0812">Transmembrane</keyword>
<evidence type="ECO:0000313" key="2">
    <source>
        <dbReference type="EMBL" id="CCH60232.1"/>
    </source>
</evidence>
<reference evidence="2 3" key="1">
    <citation type="journal article" date="2011" name="Proc. Natl. Acad. Sci. U.S.A.">
        <title>Evolutionary erosion of yeast sex chromosomes by mating-type switching accidents.</title>
        <authorList>
            <person name="Gordon J.L."/>
            <person name="Armisen D."/>
            <person name="Proux-Wera E."/>
            <person name="Oheigeartaigh S.S."/>
            <person name="Byrne K.P."/>
            <person name="Wolfe K.H."/>
        </authorList>
    </citation>
    <scope>NUCLEOTIDE SEQUENCE [LARGE SCALE GENOMIC DNA]</scope>
    <source>
        <strain evidence="3">ATCC 34711 / CBS 6284 / DSM 70876 / NBRC 10599 / NRRL Y-10934 / UCD 77-7</strain>
    </source>
</reference>
<dbReference type="OrthoDB" id="4583at2759"/>
<proteinExistence type="predicted"/>
<dbReference type="GeneID" id="14495212"/>
<dbReference type="KEGG" id="tbl:TBLA_0C04340"/>
<keyword evidence="1" id="KW-0472">Membrane</keyword>
<accession>I2H1I0</accession>